<dbReference type="Pfam" id="PF00454">
    <property type="entry name" value="PI3_PI4_kinase"/>
    <property type="match status" value="1"/>
</dbReference>
<dbReference type="Gene3D" id="1.10.1070.11">
    <property type="entry name" value="Phosphatidylinositol 3-/4-kinase, catalytic domain"/>
    <property type="match status" value="1"/>
</dbReference>
<evidence type="ECO:0000259" key="9">
    <source>
        <dbReference type="PROSITE" id="PS50290"/>
    </source>
</evidence>
<evidence type="ECO:0000256" key="7">
    <source>
        <dbReference type="ARBA" id="ARBA00022840"/>
    </source>
</evidence>
<organism evidence="11 12">
    <name type="scientific">Mesorhabditis belari</name>
    <dbReference type="NCBI Taxonomy" id="2138241"/>
    <lineage>
        <taxon>Eukaryota</taxon>
        <taxon>Metazoa</taxon>
        <taxon>Ecdysozoa</taxon>
        <taxon>Nematoda</taxon>
        <taxon>Chromadorea</taxon>
        <taxon>Rhabditida</taxon>
        <taxon>Rhabditina</taxon>
        <taxon>Rhabditomorpha</taxon>
        <taxon>Rhabditoidea</taxon>
        <taxon>Rhabditidae</taxon>
        <taxon>Mesorhabditinae</taxon>
        <taxon>Mesorhabditis</taxon>
    </lineage>
</organism>
<keyword evidence="8" id="KW-0539">Nucleus</keyword>
<dbReference type="SMART" id="SM00146">
    <property type="entry name" value="PI3Kc"/>
    <property type="match status" value="1"/>
</dbReference>
<evidence type="ECO:0000256" key="2">
    <source>
        <dbReference type="ARBA" id="ARBA00012513"/>
    </source>
</evidence>
<dbReference type="InterPro" id="IPR003152">
    <property type="entry name" value="FATC_dom"/>
</dbReference>
<dbReference type="SMART" id="SM01343">
    <property type="entry name" value="FATC"/>
    <property type="match status" value="1"/>
</dbReference>
<dbReference type="InterPro" id="IPR011009">
    <property type="entry name" value="Kinase-like_dom_sf"/>
</dbReference>
<dbReference type="SUPFAM" id="SSF56112">
    <property type="entry name" value="Protein kinase-like (PK-like)"/>
    <property type="match status" value="1"/>
</dbReference>
<proteinExistence type="predicted"/>
<evidence type="ECO:0000256" key="4">
    <source>
        <dbReference type="ARBA" id="ARBA00022741"/>
    </source>
</evidence>
<evidence type="ECO:0000256" key="5">
    <source>
        <dbReference type="ARBA" id="ARBA00022763"/>
    </source>
</evidence>
<keyword evidence="7" id="KW-0067">ATP-binding</keyword>
<dbReference type="WBParaSite" id="MBELARI_LOCUS4226">
    <property type="protein sequence ID" value="MBELARI_LOCUS4226"/>
    <property type="gene ID" value="MBELARI_LOCUS4226"/>
</dbReference>
<dbReference type="GO" id="GO:0004674">
    <property type="term" value="F:protein serine/threonine kinase activity"/>
    <property type="evidence" value="ECO:0007669"/>
    <property type="project" value="UniProtKB-EC"/>
</dbReference>
<evidence type="ECO:0000259" key="10">
    <source>
        <dbReference type="PROSITE" id="PS51190"/>
    </source>
</evidence>
<name>A0AAF3FC97_9BILA</name>
<dbReference type="Proteomes" id="UP000887575">
    <property type="component" value="Unassembled WGS sequence"/>
</dbReference>
<keyword evidence="11" id="KW-1185">Reference proteome</keyword>
<keyword evidence="6" id="KW-0418">Kinase</keyword>
<evidence type="ECO:0000313" key="12">
    <source>
        <dbReference type="WBParaSite" id="MBELARI_LOCUS4226"/>
    </source>
</evidence>
<dbReference type="InterPro" id="IPR000403">
    <property type="entry name" value="PI3/4_kinase_cat_dom"/>
</dbReference>
<evidence type="ECO:0000256" key="3">
    <source>
        <dbReference type="ARBA" id="ARBA00022679"/>
    </source>
</evidence>
<dbReference type="PROSITE" id="PS51190">
    <property type="entry name" value="FATC"/>
    <property type="match status" value="1"/>
</dbReference>
<dbReference type="GO" id="GO:0005524">
    <property type="term" value="F:ATP binding"/>
    <property type="evidence" value="ECO:0007669"/>
    <property type="project" value="UniProtKB-KW"/>
</dbReference>
<dbReference type="EC" id="2.7.11.1" evidence="2"/>
<dbReference type="PANTHER" id="PTHR37079">
    <property type="entry name" value="SERINE/THREONINE-PROTEIN KINASE ATM"/>
    <property type="match status" value="1"/>
</dbReference>
<dbReference type="PROSITE" id="PS50290">
    <property type="entry name" value="PI3_4_KINASE_3"/>
    <property type="match status" value="1"/>
</dbReference>
<accession>A0AAF3FC97</accession>
<feature type="domain" description="PI3K/PI4K catalytic" evidence="9">
    <location>
        <begin position="2135"/>
        <end position="2458"/>
    </location>
</feature>
<dbReference type="Gene3D" id="3.30.1010.10">
    <property type="entry name" value="Phosphatidylinositol 3-kinase Catalytic Subunit, Chain A, domain 4"/>
    <property type="match status" value="1"/>
</dbReference>
<evidence type="ECO:0000256" key="8">
    <source>
        <dbReference type="ARBA" id="ARBA00023242"/>
    </source>
</evidence>
<evidence type="ECO:0000256" key="6">
    <source>
        <dbReference type="ARBA" id="ARBA00022777"/>
    </source>
</evidence>
<dbReference type="InterPro" id="IPR038980">
    <property type="entry name" value="ATM_plant"/>
</dbReference>
<dbReference type="PROSITE" id="PS00916">
    <property type="entry name" value="PI3_4_KINASE_2"/>
    <property type="match status" value="1"/>
</dbReference>
<dbReference type="Pfam" id="PF02260">
    <property type="entry name" value="FATC"/>
    <property type="match status" value="1"/>
</dbReference>
<protein>
    <recommendedName>
        <fullName evidence="2">non-specific serine/threonine protein kinase</fullName>
        <ecNumber evidence="2">2.7.11.1</ecNumber>
    </recommendedName>
</protein>
<keyword evidence="5" id="KW-0227">DNA damage</keyword>
<feature type="domain" description="FATC" evidence="10">
    <location>
        <begin position="2438"/>
        <end position="2470"/>
    </location>
</feature>
<sequence length="2470" mass="282801">MNQDWTNGPSCSQYAPTFSQYSKQRIDLPICLDSSEFTTDELEYQELQEKLGILKKNLDALNDEKGKAKGVRQLQEIKNVCVLLLRRVAGSVFAHPANPIYSLEEIVSDLIVACEQELSKNESKYQKNHASQMDFTSTEMCLEFVRTLVAKKLANEQIEITRLCISLQKSIFNTVDGRFENATCELLVKYSEKVPIVEWKTSHFNLLLQKSQCELLARLSTPITWKRAETWAKVITLLVKNAKWHNTEARPGATTFAFVLKIVEVLEKHGTDFWKKRTTYTSAIFDLFSIFIDEWGILYWDIITPRFLDICQASIDQLNGIWSSVLAIQDKFAVETAGRAFWSFLERALALGASGGEMVIPVCAEKITTLANDIFLSITSELTKACNSNSRTPFELPDSRIALISRLLCLCESGNVKDFNKSAKRSRYLSPLETFCDCDWEGPNQASLTSVTLRSLHAFFELYSTKIASKIEEITERFWNSRAKFSGFTDMYCNILAIILERENLCNNQLCHSILEWVFGEGMGPGAAHLCANILVRFPVDSLSLNQILEFLSRNQISSKYEHNLLGFALERCKIDEFSSIPSQMHGQNFPKSRHTPFFEPWKFRQELIEYLLMTSTVDIADIVTQLMTYYCNQGTIYEKPGSDSHKTFEDNLCSFMLIGSGSLQCKAKEEKQPNIYIPDLVKTCAQLFTIIWDKESSFVRKLFLWRQLGLLYGILTKNQAQEAIGVFESLVEKTKKWLFNNYTQITDHSWDLLDLGEFSTCLGKEIKNLIMEQAHINERAFVALIRDPKVQAVELGSDFEEKVLEICFTKKHRDQAFQEGLSQLLLNKIAKSPCEDWIQLLEKYAAHIVDEDKQSLLENLMQWNPEDNEMPENAEAIRNQFLIAQIVYEPSSSYQRRASILPLIDPMTVTSRFTELSPTASAEIFEQLLNYKAFLPKVVGDFLNKRFVWSKHLHLLCLILRNDELLEICMKRVPDFLRVVQFYSVSLLLLVEPWPSHPEIRPFRLLMTDEFVTCMKRMSKDLQKLPTALTTNCFPSAFRCEERFFPMISSSFSSLLRNGGALELLPLIRLEAARSVECFQEARFLNLLNSITESVLKLLGSSQNILFPFLETAITSLSFVWNHIILESLPILEMQEFARQRKQLLALMPSDISMCSVIVSKEMLLNFKGSSTDSQTDFFVEAAQSFINGKWPVDEHIFFCLTFWSALEKALNEKELQMENLSECLDNIMFVWDAVEWLRAHIAPSISILMNLNPSVTPYTFEFSTKKGDEYFLKHLYRFCRLILANYRETNFEKIRFALRLMCCSEFKELKILTPELVDKGISSLCLESIPMSQALSQPASSSFAIPTNIIEACLILLRGLDMENAVIRTLIKNITNMPSLSMILLPILCALDHSDEIMSLAIPTILQCEQWTGKDASSRTSRCLSECLDAISIEQLSSRKETITNTERLYALAEILIADGYTKHAKLLFHLYCERALSSKRFDLGFTLGYSLCVLPAEACEFAARLNTKTKDASTLKILPSDIQMRPPIQRVLLTDAHDWVRLLADENIETQFTAASAMGLNLSMKVNDELEKMMYRDAWQMRNWKSVPFPKRADSHDMKLYSLLYMENSTSKWNTLEGNGAFMKEEIHTKLANSTIVSSDLCKQEQELKFFEQQFLDDEVTDKNSNKGLASARAFINWRSAINSRKTKTMKQWAQSIFSYVDELIDSRKFKPAIVHLQDLKEICSTMESDPKMTRLAKECSLKECIIKVKTKSYLEAKNLLNQLVTSQQDLEVSSQAFCQLADLAQVNGEGLDSALECAKKAEELCAVSQKMATEKKAIVYRKLFETCCSQLENVESYRESKGFRMKHDAVVHWDTVLKEQVDKRRRQESGLMDQGTLVRIRRERRCEIEAISQTRIKMWRFAESAITSGLQAISLAPKEQAPQILFSVIDLLFRYGEENTERDNLLDDEEEIRRGEEMPSHASIVNLFMNSFSHFDTSKWVLAVSHICSHAFRKTPLGEAIKKVMIELVIAHPYHTVNTLLFYEDGAEKSPIVMEILKAAMNGRRKLADKIKALRTAHRIYKNFCQIEIDKDPQFQLVQKPGKTLFIANQQKCELFQNRSLLSQLPLPIIDPEALHFDEQSEQALVCWGSINPCCQKADGQSRPILLDVVGSDGKNYRLVFKKEDVRQDSLVEQLFSVVNTILATDKDPQPLRTYKVMPLSEKTGIIEFCMGTTSMKSLLCGEDRESGLHQKIHPQDLSCKSAISMMAKSVKPNTSTNDALQMFDDICKRMRPVFRHHFYESFPTTSEWIAQLDAYTTSLAHWCIVCYVIGLGDRHMSNILFEPQTSRFVHIDLGMILEYSKRTLPVPEHVPFRLTRDLTDPLLPDGMGHLVDRMTKTMETLRSNHRVILGLASVFLREFMSNFKEAHNTQSYTSMTAIARLRDKLNGTDASLIEQSPEQQVRRLIQEATNKENLARIYCGWMPFL</sequence>
<dbReference type="GO" id="GO:0005634">
    <property type="term" value="C:nucleus"/>
    <property type="evidence" value="ECO:0007669"/>
    <property type="project" value="UniProtKB-SubCell"/>
</dbReference>
<comment type="subcellular location">
    <subcellularLocation>
        <location evidence="1">Nucleus</location>
    </subcellularLocation>
</comment>
<reference evidence="12" key="1">
    <citation type="submission" date="2024-02" db="UniProtKB">
        <authorList>
            <consortium name="WormBaseParasite"/>
        </authorList>
    </citation>
    <scope>IDENTIFICATION</scope>
</reference>
<keyword evidence="3" id="KW-0808">Transferase</keyword>
<keyword evidence="4" id="KW-0547">Nucleotide-binding</keyword>
<dbReference type="InterPro" id="IPR018936">
    <property type="entry name" value="PI3/4_kinase_CS"/>
</dbReference>
<dbReference type="InterPro" id="IPR036940">
    <property type="entry name" value="PI3/4_kinase_cat_sf"/>
</dbReference>
<evidence type="ECO:0000313" key="11">
    <source>
        <dbReference type="Proteomes" id="UP000887575"/>
    </source>
</evidence>
<evidence type="ECO:0000256" key="1">
    <source>
        <dbReference type="ARBA" id="ARBA00004123"/>
    </source>
</evidence>
<dbReference type="GO" id="GO:0006974">
    <property type="term" value="P:DNA damage response"/>
    <property type="evidence" value="ECO:0007669"/>
    <property type="project" value="UniProtKB-KW"/>
</dbReference>
<dbReference type="PROSITE" id="PS00915">
    <property type="entry name" value="PI3_4_KINASE_1"/>
    <property type="match status" value="1"/>
</dbReference>
<dbReference type="PANTHER" id="PTHR37079:SF4">
    <property type="entry name" value="SERINE_THREONINE-PROTEIN KINASE ATM"/>
    <property type="match status" value="1"/>
</dbReference>